<organism evidence="9 10">
    <name type="scientific">Sphingopyxis granuli</name>
    <dbReference type="NCBI Taxonomy" id="267128"/>
    <lineage>
        <taxon>Bacteria</taxon>
        <taxon>Pseudomonadati</taxon>
        <taxon>Pseudomonadota</taxon>
        <taxon>Alphaproteobacteria</taxon>
        <taxon>Sphingomonadales</taxon>
        <taxon>Sphingomonadaceae</taxon>
        <taxon>Sphingopyxis</taxon>
    </lineage>
</organism>
<evidence type="ECO:0000256" key="2">
    <source>
        <dbReference type="ARBA" id="ARBA00005988"/>
    </source>
</evidence>
<dbReference type="PANTHER" id="PTHR11705:SF143">
    <property type="entry name" value="SLL0236 PROTEIN"/>
    <property type="match status" value="1"/>
</dbReference>
<accession>A0AA86L3T6</accession>
<keyword evidence="5" id="KW-0862">Zinc</keyword>
<dbReference type="GO" id="GO:0005615">
    <property type="term" value="C:extracellular space"/>
    <property type="evidence" value="ECO:0007669"/>
    <property type="project" value="TreeGrafter"/>
</dbReference>
<keyword evidence="6" id="KW-0482">Metalloprotease</keyword>
<dbReference type="KEGG" id="sgi:SGRAN_3129"/>
<evidence type="ECO:0000256" key="5">
    <source>
        <dbReference type="ARBA" id="ARBA00022833"/>
    </source>
</evidence>
<protein>
    <submittedName>
        <fullName evidence="9">Zinc carboxypeptidase</fullName>
        <ecNumber evidence="9">3.4.17.2</ecNumber>
    </submittedName>
</protein>
<gene>
    <name evidence="9" type="ORF">SGRAN_3129</name>
</gene>
<dbReference type="GO" id="GO:0004181">
    <property type="term" value="F:metallocarboxypeptidase activity"/>
    <property type="evidence" value="ECO:0007669"/>
    <property type="project" value="UniProtKB-EC"/>
</dbReference>
<dbReference type="Pfam" id="PF00246">
    <property type="entry name" value="Peptidase_M14"/>
    <property type="match status" value="1"/>
</dbReference>
<evidence type="ECO:0000313" key="9">
    <source>
        <dbReference type="EMBL" id="AMG75474.1"/>
    </source>
</evidence>
<evidence type="ECO:0000256" key="7">
    <source>
        <dbReference type="SAM" id="SignalP"/>
    </source>
</evidence>
<dbReference type="InterPro" id="IPR000834">
    <property type="entry name" value="Peptidase_M14"/>
</dbReference>
<dbReference type="PANTHER" id="PTHR11705">
    <property type="entry name" value="PROTEASE FAMILY M14 CARBOXYPEPTIDASE A,B"/>
    <property type="match status" value="1"/>
</dbReference>
<dbReference type="EMBL" id="CP012199">
    <property type="protein sequence ID" value="AMG75474.1"/>
    <property type="molecule type" value="Genomic_DNA"/>
</dbReference>
<dbReference type="Gene3D" id="3.40.630.10">
    <property type="entry name" value="Zn peptidases"/>
    <property type="match status" value="1"/>
</dbReference>
<evidence type="ECO:0000256" key="6">
    <source>
        <dbReference type="ARBA" id="ARBA00023049"/>
    </source>
</evidence>
<dbReference type="CDD" id="cd06240">
    <property type="entry name" value="M14-like"/>
    <property type="match status" value="1"/>
</dbReference>
<evidence type="ECO:0000256" key="1">
    <source>
        <dbReference type="ARBA" id="ARBA00001947"/>
    </source>
</evidence>
<evidence type="ECO:0000259" key="8">
    <source>
        <dbReference type="Pfam" id="PF00246"/>
    </source>
</evidence>
<evidence type="ECO:0000313" key="10">
    <source>
        <dbReference type="Proteomes" id="UP000058599"/>
    </source>
</evidence>
<dbReference type="Proteomes" id="UP000058599">
    <property type="component" value="Chromosome"/>
</dbReference>
<feature type="chain" id="PRO_5041684674" evidence="7">
    <location>
        <begin position="26"/>
        <end position="930"/>
    </location>
</feature>
<keyword evidence="10" id="KW-1185">Reference proteome</keyword>
<keyword evidence="3" id="KW-0645">Protease</keyword>
<dbReference type="EC" id="3.4.17.2" evidence="9"/>
<feature type="signal peptide" evidence="7">
    <location>
        <begin position="1"/>
        <end position="25"/>
    </location>
</feature>
<keyword evidence="4 9" id="KW-0378">Hydrolase</keyword>
<feature type="domain" description="Peptidase M14" evidence="8">
    <location>
        <begin position="62"/>
        <end position="284"/>
    </location>
</feature>
<dbReference type="AlphaFoldDB" id="A0AA86L3T6"/>
<reference evidence="9 10" key="1">
    <citation type="journal article" date="2016" name="BMC Genomics">
        <title>Genomic analysis of the nitrate-respiring Sphingopyxis granuli (formerly Sphingomonas macrogoltabida) strain TFA.</title>
        <authorList>
            <person name="Garcia-Romero I."/>
            <person name="Perez-Pulido A.J."/>
            <person name="Gonzalez-Flores Y.E."/>
            <person name="Reyes-Ramirez F."/>
            <person name="Santero E."/>
            <person name="Floriano B."/>
        </authorList>
    </citation>
    <scope>NUCLEOTIDE SEQUENCE [LARGE SCALE GENOMIC DNA]</scope>
    <source>
        <strain evidence="9 10">TFA</strain>
    </source>
</reference>
<sequence length="930" mass="101980">MRHHPSAAIAAALFAATLPMGSALAQQAAEAGTTTAAVTAPADFFKQSPGSDYYLANYSEYEAYLKRLAGETDRMKLVDIGKTAEGRTQWMAVVSSPANLARLDEYRNIAQRLAKAEGVDEAEAHRLAARGKAVVWIDAGLHATETVTSQGQIQIIHRMLSQSDPETLRMLDDCIILFAHDNPDGMELVSNWYMRHADPAKREYATLPRLYQKYVGHDNNRDSFMAAMPETENVNRVLFRQWYPQIVYNQHQTGPEGMVVFVPPFRDPFNFNYDPIVMAMLNEVGFAMHSRLIAEGKAGSGTRSAAPYSTWHNGMERSVSYFHNSIGLLTEIIGGPTPTKIPLVPATQLPRGDEMMPIAPRAWHLQDSLDYQWTLNRAVIDYASRNRERLLFNIWRMGANSIEKGSRDSWTMTPTKVQRLADAAPLDQKDARPGSAKKVDPALYAALTQRPEERDPRAYVIPAGQADMPTAVAFLNALIKNGVDVEQAAAPFAAGGKTYPAGSYIVRTAQAYRPHILDMFEPQDHPHDTEYPGGPPKAPYDITGYTLAYQMGIGFDRILDGVEGTFERVPDLLPPPPGRIEGQGKAGWIVGHETNNSFILTNRLLKAGAKPAWIDAPVTANGHALRPGAIWIPASPRAAPVIERAVRELGLVAIASDRAPEAGLLPLKPVRIGLVDRYGGLMSAGWTRWLLEQFEFDFRPVYPKRLEAGNLAHDFDVILFTDGALPPKGAWGTDRAGKQPSERDTPPEYRATLGTLSDERIAPAIDGFIRGGGTVVAIGNAGRFTDLLSVPLAPALVRQVGGERKALDTKSFYIPGSILRARVDNRQPLGYGLPEAVDIFFNRSQTFTPAPGATDYGKVAWFEDRNPLRSGWAIGEERLAGTIAVADIGLGRGKLFLMGPEVAQRAQSHGTFKFLFNGLLYGPAAAEAKR</sequence>
<comment type="cofactor">
    <cofactor evidence="1">
        <name>Zn(2+)</name>
        <dbReference type="ChEBI" id="CHEBI:29105"/>
    </cofactor>
</comment>
<evidence type="ECO:0000256" key="4">
    <source>
        <dbReference type="ARBA" id="ARBA00022801"/>
    </source>
</evidence>
<dbReference type="SUPFAM" id="SSF53187">
    <property type="entry name" value="Zn-dependent exopeptidases"/>
    <property type="match status" value="1"/>
</dbReference>
<dbReference type="GO" id="GO:0006508">
    <property type="term" value="P:proteolysis"/>
    <property type="evidence" value="ECO:0007669"/>
    <property type="project" value="UniProtKB-KW"/>
</dbReference>
<evidence type="ECO:0000256" key="3">
    <source>
        <dbReference type="ARBA" id="ARBA00022670"/>
    </source>
</evidence>
<dbReference type="GO" id="GO:0008270">
    <property type="term" value="F:zinc ion binding"/>
    <property type="evidence" value="ECO:0007669"/>
    <property type="project" value="InterPro"/>
</dbReference>
<name>A0AA86L3T6_9SPHN</name>
<comment type="similarity">
    <text evidence="2">Belongs to the peptidase M14 family.</text>
</comment>
<keyword evidence="7" id="KW-0732">Signal</keyword>
<proteinExistence type="inferred from homology"/>
<keyword evidence="9" id="KW-0121">Carboxypeptidase</keyword>